<accession>A0A8T9T058</accession>
<evidence type="ECO:0000256" key="2">
    <source>
        <dbReference type="SAM" id="SignalP"/>
    </source>
</evidence>
<name>A0A8T9T058_9BACT</name>
<evidence type="ECO:0000313" key="3">
    <source>
        <dbReference type="EMBL" id="UOR05409.1"/>
    </source>
</evidence>
<reference evidence="3 4" key="1">
    <citation type="submission" date="2022-04" db="EMBL/GenBank/DDBJ databases">
        <title>Hymenobacter sp. isolated from the air.</title>
        <authorList>
            <person name="Won M."/>
            <person name="Lee C.-M."/>
            <person name="Woen H.-Y."/>
            <person name="Kwon S.-W."/>
        </authorList>
    </citation>
    <scope>NUCLEOTIDE SEQUENCE [LARGE SCALE GENOMIC DNA]</scope>
    <source>
        <strain evidence="4">5413 J-13</strain>
    </source>
</reference>
<feature type="region of interest" description="Disordered" evidence="1">
    <location>
        <begin position="48"/>
        <end position="83"/>
    </location>
</feature>
<feature type="chain" id="PRO_5035894015" description="Adhesin domain-containing protein" evidence="2">
    <location>
        <begin position="30"/>
        <end position="421"/>
    </location>
</feature>
<feature type="signal peptide" evidence="2">
    <location>
        <begin position="1"/>
        <end position="29"/>
    </location>
</feature>
<evidence type="ECO:0000256" key="1">
    <source>
        <dbReference type="SAM" id="MobiDB-lite"/>
    </source>
</evidence>
<keyword evidence="2" id="KW-0732">Signal</keyword>
<dbReference type="EMBL" id="CP095053">
    <property type="protein sequence ID" value="UOR05409.1"/>
    <property type="molecule type" value="Genomic_DNA"/>
</dbReference>
<dbReference type="RefSeq" id="WP_245093566.1">
    <property type="nucleotide sequence ID" value="NZ_CP095053.1"/>
</dbReference>
<sequence>MSGWQFTQAAWGRALLTSLLWAGASLAYAQTAAPAETSGEFYRQPAAAEAATALPQQTAPTQGTTTPAQGEAPAQGETPAQDPGAIAVEKSRKLSRTFAAVPGKSYMLETRYGRVQINTWSRKEIRTDVEVLTRASTDEKAQQLQDMIQVQLQENDPATGGVSARSRFGLMPKECWSKRRIYEVNYTIWLPKNTPLKLQNTFGEISINGDLTGSTDLAVHYGQLRAGRLDGAQNAVRVSNGQATVAYARAATIDACYSRLRLSAGRTIELRNNYSDIDMGTVQDLTVHSKYGDVVLGTVHSLSGSSGFSKFSIDKLDNKLDMKVQYCPAFEVRNTGKNFRQINLDGGYSTFLLNFAADAGFYFDVNTDHGKLLVDKDMVKVASEESSEATSDMQGSFGVVQARNASNVNIKVRYGNVRFNR</sequence>
<evidence type="ECO:0008006" key="5">
    <source>
        <dbReference type="Google" id="ProtNLM"/>
    </source>
</evidence>
<organism evidence="3 4">
    <name type="scientific">Hymenobacter aerilatus</name>
    <dbReference type="NCBI Taxonomy" id="2932251"/>
    <lineage>
        <taxon>Bacteria</taxon>
        <taxon>Pseudomonadati</taxon>
        <taxon>Bacteroidota</taxon>
        <taxon>Cytophagia</taxon>
        <taxon>Cytophagales</taxon>
        <taxon>Hymenobacteraceae</taxon>
        <taxon>Hymenobacter</taxon>
    </lineage>
</organism>
<dbReference type="KEGG" id="haei:MUN82_21090"/>
<dbReference type="AlphaFoldDB" id="A0A8T9T058"/>
<feature type="compositionally biased region" description="Low complexity" evidence="1">
    <location>
        <begin position="48"/>
        <end position="72"/>
    </location>
</feature>
<keyword evidence="4" id="KW-1185">Reference proteome</keyword>
<protein>
    <recommendedName>
        <fullName evidence="5">Adhesin domain-containing protein</fullName>
    </recommendedName>
</protein>
<dbReference type="Proteomes" id="UP000829925">
    <property type="component" value="Chromosome"/>
</dbReference>
<proteinExistence type="predicted"/>
<evidence type="ECO:0000313" key="4">
    <source>
        <dbReference type="Proteomes" id="UP000829925"/>
    </source>
</evidence>
<gene>
    <name evidence="3" type="ORF">MUN82_21090</name>
</gene>